<keyword evidence="3" id="KW-0812">Transmembrane</keyword>
<name>A0A1L9UD04_ASPBC</name>
<dbReference type="AlphaFoldDB" id="A0A1L9UD04"/>
<comment type="similarity">
    <text evidence="2">Belongs to the ustYa family.</text>
</comment>
<dbReference type="GeneID" id="93574963"/>
<dbReference type="Pfam" id="PF11807">
    <property type="entry name" value="UstYa"/>
    <property type="match status" value="1"/>
</dbReference>
<dbReference type="EMBL" id="KV878688">
    <property type="protein sequence ID" value="OJJ69564.1"/>
    <property type="molecule type" value="Genomic_DNA"/>
</dbReference>
<keyword evidence="5" id="KW-1185">Reference proteome</keyword>
<accession>A0A1L9UD04</accession>
<organism evidence="4 5">
    <name type="scientific">Aspergillus brasiliensis (strain CBS 101740 / IMI 381727 / IBT 21946)</name>
    <dbReference type="NCBI Taxonomy" id="767769"/>
    <lineage>
        <taxon>Eukaryota</taxon>
        <taxon>Fungi</taxon>
        <taxon>Dikarya</taxon>
        <taxon>Ascomycota</taxon>
        <taxon>Pezizomycotina</taxon>
        <taxon>Eurotiomycetes</taxon>
        <taxon>Eurotiomycetidae</taxon>
        <taxon>Eurotiales</taxon>
        <taxon>Aspergillaceae</taxon>
        <taxon>Aspergillus</taxon>
        <taxon>Aspergillus subgen. Circumdati</taxon>
    </lineage>
</organism>
<evidence type="ECO:0000313" key="5">
    <source>
        <dbReference type="Proteomes" id="UP000184499"/>
    </source>
</evidence>
<proteinExistence type="inferred from homology"/>
<dbReference type="OrthoDB" id="3687641at2759"/>
<evidence type="ECO:0000256" key="3">
    <source>
        <dbReference type="SAM" id="Phobius"/>
    </source>
</evidence>
<reference evidence="5" key="1">
    <citation type="journal article" date="2017" name="Genome Biol.">
        <title>Comparative genomics reveals high biological diversity and specific adaptations in the industrially and medically important fungal genus Aspergillus.</title>
        <authorList>
            <person name="de Vries R.P."/>
            <person name="Riley R."/>
            <person name="Wiebenga A."/>
            <person name="Aguilar-Osorio G."/>
            <person name="Amillis S."/>
            <person name="Uchima C.A."/>
            <person name="Anderluh G."/>
            <person name="Asadollahi M."/>
            <person name="Askin M."/>
            <person name="Barry K."/>
            <person name="Battaglia E."/>
            <person name="Bayram O."/>
            <person name="Benocci T."/>
            <person name="Braus-Stromeyer S.A."/>
            <person name="Caldana C."/>
            <person name="Canovas D."/>
            <person name="Cerqueira G.C."/>
            <person name="Chen F."/>
            <person name="Chen W."/>
            <person name="Choi C."/>
            <person name="Clum A."/>
            <person name="Dos Santos R.A."/>
            <person name="Damasio A.R."/>
            <person name="Diallinas G."/>
            <person name="Emri T."/>
            <person name="Fekete E."/>
            <person name="Flipphi M."/>
            <person name="Freyberg S."/>
            <person name="Gallo A."/>
            <person name="Gournas C."/>
            <person name="Habgood R."/>
            <person name="Hainaut M."/>
            <person name="Harispe M.L."/>
            <person name="Henrissat B."/>
            <person name="Hilden K.S."/>
            <person name="Hope R."/>
            <person name="Hossain A."/>
            <person name="Karabika E."/>
            <person name="Karaffa L."/>
            <person name="Karanyi Z."/>
            <person name="Krasevec N."/>
            <person name="Kuo A."/>
            <person name="Kusch H."/>
            <person name="LaButti K."/>
            <person name="Lagendijk E.L."/>
            <person name="Lapidus A."/>
            <person name="Levasseur A."/>
            <person name="Lindquist E."/>
            <person name="Lipzen A."/>
            <person name="Logrieco A.F."/>
            <person name="MacCabe A."/>
            <person name="Maekelae M.R."/>
            <person name="Malavazi I."/>
            <person name="Melin P."/>
            <person name="Meyer V."/>
            <person name="Mielnichuk N."/>
            <person name="Miskei M."/>
            <person name="Molnar A.P."/>
            <person name="Mule G."/>
            <person name="Ngan C.Y."/>
            <person name="Orejas M."/>
            <person name="Orosz E."/>
            <person name="Ouedraogo J.P."/>
            <person name="Overkamp K.M."/>
            <person name="Park H.-S."/>
            <person name="Perrone G."/>
            <person name="Piumi F."/>
            <person name="Punt P.J."/>
            <person name="Ram A.F."/>
            <person name="Ramon A."/>
            <person name="Rauscher S."/>
            <person name="Record E."/>
            <person name="Riano-Pachon D.M."/>
            <person name="Robert V."/>
            <person name="Roehrig J."/>
            <person name="Ruller R."/>
            <person name="Salamov A."/>
            <person name="Salih N.S."/>
            <person name="Samson R.A."/>
            <person name="Sandor E."/>
            <person name="Sanguinetti M."/>
            <person name="Schuetze T."/>
            <person name="Sepcic K."/>
            <person name="Shelest E."/>
            <person name="Sherlock G."/>
            <person name="Sophianopoulou V."/>
            <person name="Squina F.M."/>
            <person name="Sun H."/>
            <person name="Susca A."/>
            <person name="Todd R.B."/>
            <person name="Tsang A."/>
            <person name="Unkles S.E."/>
            <person name="van de Wiele N."/>
            <person name="van Rossen-Uffink D."/>
            <person name="Oliveira J.V."/>
            <person name="Vesth T.C."/>
            <person name="Visser J."/>
            <person name="Yu J.-H."/>
            <person name="Zhou M."/>
            <person name="Andersen M.R."/>
            <person name="Archer D.B."/>
            <person name="Baker S.E."/>
            <person name="Benoit I."/>
            <person name="Brakhage A.A."/>
            <person name="Braus G.H."/>
            <person name="Fischer R."/>
            <person name="Frisvad J.C."/>
            <person name="Goldman G.H."/>
            <person name="Houbraken J."/>
            <person name="Oakley B."/>
            <person name="Pocsi I."/>
            <person name="Scazzocchio C."/>
            <person name="Seiboth B."/>
            <person name="vanKuyk P.A."/>
            <person name="Wortman J."/>
            <person name="Dyer P.S."/>
            <person name="Grigoriev I.V."/>
        </authorList>
    </citation>
    <scope>NUCLEOTIDE SEQUENCE [LARGE SCALE GENOMIC DNA]</scope>
    <source>
        <strain evidence="5">CBS 101740 / IMI 381727 / IBT 21946</strain>
    </source>
</reference>
<dbReference type="PANTHER" id="PTHR33365:SF4">
    <property type="entry name" value="CYCLOCHLOROTINE BIOSYNTHESIS PROTEIN O"/>
    <property type="match status" value="1"/>
</dbReference>
<dbReference type="Proteomes" id="UP000184499">
    <property type="component" value="Unassembled WGS sequence"/>
</dbReference>
<protein>
    <submittedName>
        <fullName evidence="4">Uncharacterized protein</fullName>
    </submittedName>
</protein>
<sequence length="179" mass="20310">MRTNKTGIMTTILTILLGAIVILTVIFHYRWERQIRTSPIVLDRIRYTFQDNPELRPFDDKTSATWASQIPEGWSSVEFQDVHGHKSLKGIGMYHKLHCLSSLRTHVAELLSESVRIRPLDQTEALIQQLHLGHCFDFIRQVSTLVHLPFCGMPSLTVLGHSLYGGPCSGTFECTTGIY</sequence>
<keyword evidence="3" id="KW-1133">Transmembrane helix</keyword>
<dbReference type="VEuPathDB" id="FungiDB:ASPBRDRAFT_281446"/>
<dbReference type="OMA" id="FHYRWER"/>
<keyword evidence="3" id="KW-0472">Membrane</keyword>
<dbReference type="InterPro" id="IPR021765">
    <property type="entry name" value="UstYa-like"/>
</dbReference>
<feature type="transmembrane region" description="Helical" evidence="3">
    <location>
        <begin position="6"/>
        <end position="29"/>
    </location>
</feature>
<evidence type="ECO:0000256" key="2">
    <source>
        <dbReference type="ARBA" id="ARBA00035112"/>
    </source>
</evidence>
<evidence type="ECO:0000256" key="1">
    <source>
        <dbReference type="ARBA" id="ARBA00004685"/>
    </source>
</evidence>
<comment type="pathway">
    <text evidence="1">Mycotoxin biosynthesis.</text>
</comment>
<gene>
    <name evidence="4" type="ORF">ASPBRDRAFT_281446</name>
</gene>
<evidence type="ECO:0000313" key="4">
    <source>
        <dbReference type="EMBL" id="OJJ69564.1"/>
    </source>
</evidence>
<dbReference type="GO" id="GO:0043386">
    <property type="term" value="P:mycotoxin biosynthetic process"/>
    <property type="evidence" value="ECO:0007669"/>
    <property type="project" value="InterPro"/>
</dbReference>
<dbReference type="PANTHER" id="PTHR33365">
    <property type="entry name" value="YALI0B05434P"/>
    <property type="match status" value="1"/>
</dbReference>
<dbReference type="RefSeq" id="XP_067476813.1">
    <property type="nucleotide sequence ID" value="XM_067622475.1"/>
</dbReference>